<dbReference type="PANTHER" id="PTHR43133">
    <property type="entry name" value="RNA POLYMERASE ECF-TYPE SIGMA FACTO"/>
    <property type="match status" value="1"/>
</dbReference>
<evidence type="ECO:0000259" key="5">
    <source>
        <dbReference type="Pfam" id="PF04542"/>
    </source>
</evidence>
<dbReference type="Pfam" id="PF04542">
    <property type="entry name" value="Sigma70_r2"/>
    <property type="match status" value="1"/>
</dbReference>
<dbReference type="CDD" id="cd06171">
    <property type="entry name" value="Sigma70_r4"/>
    <property type="match status" value="1"/>
</dbReference>
<dbReference type="InterPro" id="IPR039425">
    <property type="entry name" value="RNA_pol_sigma-70-like"/>
</dbReference>
<dbReference type="Proteomes" id="UP001595526">
    <property type="component" value="Unassembled WGS sequence"/>
</dbReference>
<evidence type="ECO:0000313" key="7">
    <source>
        <dbReference type="EMBL" id="MFC3196655.1"/>
    </source>
</evidence>
<reference evidence="8" key="1">
    <citation type="journal article" date="2019" name="Int. J. Syst. Evol. Microbiol.">
        <title>The Global Catalogue of Microorganisms (GCM) 10K type strain sequencing project: providing services to taxonomists for standard genome sequencing and annotation.</title>
        <authorList>
            <consortium name="The Broad Institute Genomics Platform"/>
            <consortium name="The Broad Institute Genome Sequencing Center for Infectious Disease"/>
            <person name="Wu L."/>
            <person name="Ma J."/>
        </authorList>
    </citation>
    <scope>NUCLEOTIDE SEQUENCE [LARGE SCALE GENOMIC DNA]</scope>
    <source>
        <strain evidence="8">KCTC 52416</strain>
    </source>
</reference>
<dbReference type="InterPro" id="IPR036388">
    <property type="entry name" value="WH-like_DNA-bd_sf"/>
</dbReference>
<feature type="domain" description="RNA polymerase sigma factor 70 region 4 type 2" evidence="6">
    <location>
        <begin position="119"/>
        <end position="169"/>
    </location>
</feature>
<protein>
    <submittedName>
        <fullName evidence="7">RNA polymerase sigma-70 factor</fullName>
    </submittedName>
</protein>
<dbReference type="Gene3D" id="1.10.1740.10">
    <property type="match status" value="1"/>
</dbReference>
<evidence type="ECO:0000259" key="6">
    <source>
        <dbReference type="Pfam" id="PF08281"/>
    </source>
</evidence>
<dbReference type="NCBIfam" id="TIGR02937">
    <property type="entry name" value="sigma70-ECF"/>
    <property type="match status" value="1"/>
</dbReference>
<dbReference type="Pfam" id="PF08281">
    <property type="entry name" value="Sigma70_r4_2"/>
    <property type="match status" value="1"/>
</dbReference>
<accession>A0ABV7JEX2</accession>
<evidence type="ECO:0000256" key="3">
    <source>
        <dbReference type="ARBA" id="ARBA00023082"/>
    </source>
</evidence>
<proteinExistence type="inferred from homology"/>
<comment type="caution">
    <text evidence="7">The sequence shown here is derived from an EMBL/GenBank/DDBJ whole genome shotgun (WGS) entry which is preliminary data.</text>
</comment>
<dbReference type="SUPFAM" id="SSF88659">
    <property type="entry name" value="Sigma3 and sigma4 domains of RNA polymerase sigma factors"/>
    <property type="match status" value="1"/>
</dbReference>
<dbReference type="RefSeq" id="WP_379019567.1">
    <property type="nucleotide sequence ID" value="NZ_JBHRTA010000008.1"/>
</dbReference>
<organism evidence="7 8">
    <name type="scientific">Parapedobacter deserti</name>
    <dbReference type="NCBI Taxonomy" id="1912957"/>
    <lineage>
        <taxon>Bacteria</taxon>
        <taxon>Pseudomonadati</taxon>
        <taxon>Bacteroidota</taxon>
        <taxon>Sphingobacteriia</taxon>
        <taxon>Sphingobacteriales</taxon>
        <taxon>Sphingobacteriaceae</taxon>
        <taxon>Parapedobacter</taxon>
    </lineage>
</organism>
<name>A0ABV7JEX2_9SPHI</name>
<dbReference type="InterPro" id="IPR014284">
    <property type="entry name" value="RNA_pol_sigma-70_dom"/>
</dbReference>
<dbReference type="InterPro" id="IPR013249">
    <property type="entry name" value="RNA_pol_sigma70_r4_t2"/>
</dbReference>
<feature type="domain" description="RNA polymerase sigma-70 region 2" evidence="5">
    <location>
        <begin position="26"/>
        <end position="89"/>
    </location>
</feature>
<dbReference type="InterPro" id="IPR014327">
    <property type="entry name" value="RNA_pol_sigma70_bacteroid"/>
</dbReference>
<evidence type="ECO:0000256" key="2">
    <source>
        <dbReference type="ARBA" id="ARBA00023015"/>
    </source>
</evidence>
<keyword evidence="4" id="KW-0804">Transcription</keyword>
<evidence type="ECO:0000256" key="1">
    <source>
        <dbReference type="ARBA" id="ARBA00010641"/>
    </source>
</evidence>
<sequence length="192" mass="22703">MHPDSDDSELIRRLQEGNEEAFRYIYDAFGKRLFYFARSLNLNTEDAQEIVQETFIRLWESRHRADAKQSLSAYVFSIARNLIYNQMKKWAVRQRYLTNVLQGDESVSEIRDSELGSLINQAMEEMPEKRREVFRMSRFEGYLNQRIADELGISKSTVENHLNKALKHMKKRLAQFGYGAGIALCFYFFENF</sequence>
<evidence type="ECO:0000256" key="4">
    <source>
        <dbReference type="ARBA" id="ARBA00023163"/>
    </source>
</evidence>
<dbReference type="InterPro" id="IPR013324">
    <property type="entry name" value="RNA_pol_sigma_r3/r4-like"/>
</dbReference>
<dbReference type="NCBIfam" id="TIGR02985">
    <property type="entry name" value="Sig70_bacteroi1"/>
    <property type="match status" value="1"/>
</dbReference>
<keyword evidence="3" id="KW-0731">Sigma factor</keyword>
<dbReference type="SUPFAM" id="SSF88946">
    <property type="entry name" value="Sigma2 domain of RNA polymerase sigma factors"/>
    <property type="match status" value="1"/>
</dbReference>
<dbReference type="Gene3D" id="1.10.10.10">
    <property type="entry name" value="Winged helix-like DNA-binding domain superfamily/Winged helix DNA-binding domain"/>
    <property type="match status" value="1"/>
</dbReference>
<dbReference type="InterPro" id="IPR013325">
    <property type="entry name" value="RNA_pol_sigma_r2"/>
</dbReference>
<comment type="similarity">
    <text evidence="1">Belongs to the sigma-70 factor family. ECF subfamily.</text>
</comment>
<keyword evidence="8" id="KW-1185">Reference proteome</keyword>
<evidence type="ECO:0000313" key="8">
    <source>
        <dbReference type="Proteomes" id="UP001595526"/>
    </source>
</evidence>
<dbReference type="PANTHER" id="PTHR43133:SF46">
    <property type="entry name" value="RNA POLYMERASE SIGMA-70 FACTOR ECF SUBFAMILY"/>
    <property type="match status" value="1"/>
</dbReference>
<keyword evidence="2" id="KW-0805">Transcription regulation</keyword>
<dbReference type="InterPro" id="IPR007627">
    <property type="entry name" value="RNA_pol_sigma70_r2"/>
</dbReference>
<gene>
    <name evidence="7" type="ORF">ACFOET_03425</name>
</gene>
<dbReference type="EMBL" id="JBHRTA010000008">
    <property type="protein sequence ID" value="MFC3196655.1"/>
    <property type="molecule type" value="Genomic_DNA"/>
</dbReference>